<proteinExistence type="predicted"/>
<name>A0AAD1XQP9_EUPCR</name>
<dbReference type="EMBL" id="CAMPGE010018938">
    <property type="protein sequence ID" value="CAI2377306.1"/>
    <property type="molecule type" value="Genomic_DNA"/>
</dbReference>
<dbReference type="Proteomes" id="UP001295684">
    <property type="component" value="Unassembled WGS sequence"/>
</dbReference>
<organism evidence="1 2">
    <name type="scientific">Euplotes crassus</name>
    <dbReference type="NCBI Taxonomy" id="5936"/>
    <lineage>
        <taxon>Eukaryota</taxon>
        <taxon>Sar</taxon>
        <taxon>Alveolata</taxon>
        <taxon>Ciliophora</taxon>
        <taxon>Intramacronucleata</taxon>
        <taxon>Spirotrichea</taxon>
        <taxon>Hypotrichia</taxon>
        <taxon>Euplotida</taxon>
        <taxon>Euplotidae</taxon>
        <taxon>Moneuplotes</taxon>
    </lineage>
</organism>
<sequence>MEHFEENLSDQLLREDVEVSNIRVSMGIVKNMSSIPFGARYRQNQLKKVASFPVNKNQVNDWEFQKNCIPKKNTAKRIYSSSLPKTSDIQSDIRALLQKAIKIRHLYNVDSARSEDCQEENVSKENSQVSQEAAKKAGNNLLDKQSFICRDVTMRDVKRAH</sequence>
<protein>
    <submittedName>
        <fullName evidence="1">Uncharacterized protein</fullName>
    </submittedName>
</protein>
<comment type="caution">
    <text evidence="1">The sequence shown here is derived from an EMBL/GenBank/DDBJ whole genome shotgun (WGS) entry which is preliminary data.</text>
</comment>
<gene>
    <name evidence="1" type="ORF">ECRASSUSDP1_LOCUS18690</name>
</gene>
<dbReference type="AlphaFoldDB" id="A0AAD1XQP9"/>
<evidence type="ECO:0000313" key="1">
    <source>
        <dbReference type="EMBL" id="CAI2377306.1"/>
    </source>
</evidence>
<reference evidence="1" key="1">
    <citation type="submission" date="2023-07" db="EMBL/GenBank/DDBJ databases">
        <authorList>
            <consortium name="AG Swart"/>
            <person name="Singh M."/>
            <person name="Singh A."/>
            <person name="Seah K."/>
            <person name="Emmerich C."/>
        </authorList>
    </citation>
    <scope>NUCLEOTIDE SEQUENCE</scope>
    <source>
        <strain evidence="1">DP1</strain>
    </source>
</reference>
<evidence type="ECO:0000313" key="2">
    <source>
        <dbReference type="Proteomes" id="UP001295684"/>
    </source>
</evidence>
<accession>A0AAD1XQP9</accession>
<keyword evidence="2" id="KW-1185">Reference proteome</keyword>